<accession>A0A2U1M0F4</accession>
<evidence type="ECO:0000256" key="3">
    <source>
        <dbReference type="RuleBase" id="RU362027"/>
    </source>
</evidence>
<protein>
    <recommendedName>
        <fullName evidence="3">Hexosyltransferase</fullName>
        <ecNumber evidence="3">2.4.1.-</ecNumber>
    </recommendedName>
</protein>
<dbReference type="Proteomes" id="UP000245207">
    <property type="component" value="Unassembled WGS sequence"/>
</dbReference>
<feature type="region of interest" description="Disordered" evidence="4">
    <location>
        <begin position="135"/>
        <end position="186"/>
    </location>
</feature>
<dbReference type="PANTHER" id="PTHR31871:SF1">
    <property type="entry name" value="HISTIDINE-TRNA LIGASE"/>
    <property type="match status" value="1"/>
</dbReference>
<dbReference type="EC" id="2.4.1.-" evidence="3"/>
<dbReference type="InterPro" id="IPR006476">
    <property type="entry name" value="CHP01589_pln"/>
</dbReference>
<evidence type="ECO:0000313" key="5">
    <source>
        <dbReference type="EMBL" id="PWA54684.1"/>
    </source>
</evidence>
<feature type="compositionally biased region" description="Basic and acidic residues" evidence="4">
    <location>
        <begin position="135"/>
        <end position="150"/>
    </location>
</feature>
<keyword evidence="2" id="KW-0808">Transferase</keyword>
<name>A0A2U1M0F4_ARTAN</name>
<dbReference type="GO" id="GO:0016757">
    <property type="term" value="F:glycosyltransferase activity"/>
    <property type="evidence" value="ECO:0007669"/>
    <property type="project" value="UniProtKB-KW"/>
</dbReference>
<proteinExistence type="inferred from homology"/>
<dbReference type="PANTHER" id="PTHR31871">
    <property type="entry name" value="OS02G0137100 PROTEIN"/>
    <property type="match status" value="1"/>
</dbReference>
<evidence type="ECO:0000313" key="6">
    <source>
        <dbReference type="Proteomes" id="UP000245207"/>
    </source>
</evidence>
<feature type="compositionally biased region" description="Polar residues" evidence="4">
    <location>
        <begin position="164"/>
        <end position="186"/>
    </location>
</feature>
<keyword evidence="1" id="KW-0328">Glycosyltransferase</keyword>
<reference evidence="5 6" key="1">
    <citation type="journal article" date="2018" name="Mol. Plant">
        <title>The genome of Artemisia annua provides insight into the evolution of Asteraceae family and artemisinin biosynthesis.</title>
        <authorList>
            <person name="Shen Q."/>
            <person name="Zhang L."/>
            <person name="Liao Z."/>
            <person name="Wang S."/>
            <person name="Yan T."/>
            <person name="Shi P."/>
            <person name="Liu M."/>
            <person name="Fu X."/>
            <person name="Pan Q."/>
            <person name="Wang Y."/>
            <person name="Lv Z."/>
            <person name="Lu X."/>
            <person name="Zhang F."/>
            <person name="Jiang W."/>
            <person name="Ma Y."/>
            <person name="Chen M."/>
            <person name="Hao X."/>
            <person name="Li L."/>
            <person name="Tang Y."/>
            <person name="Lv G."/>
            <person name="Zhou Y."/>
            <person name="Sun X."/>
            <person name="Brodelius P.E."/>
            <person name="Rose J.K.C."/>
            <person name="Tang K."/>
        </authorList>
    </citation>
    <scope>NUCLEOTIDE SEQUENCE [LARGE SCALE GENOMIC DNA]</scope>
    <source>
        <strain evidence="6">cv. Huhao1</strain>
        <tissue evidence="5">Leaf</tissue>
    </source>
</reference>
<keyword evidence="6" id="KW-1185">Reference proteome</keyword>
<evidence type="ECO:0000256" key="2">
    <source>
        <dbReference type="ARBA" id="ARBA00022679"/>
    </source>
</evidence>
<sequence length="398" mass="46245">MVIYRSKDYCGLILTGLRARCIRRMAKFYPTELSKVLNKHAYQMSYLRQNRKVSRYKWTTYGEIAITRSAIGSRLMAHGVTKGTVASGFIQNEDGEVMIIMGQLKMILGGDEHKIMGFSLEDFLVSDLMWRTPEKASDQDKMDAQTKNESGESQESIGLVPETTADTNGNSDQADARDSGNTTTINESQGAALDSLSLLILQPNQLPPWFRWPLTVWFELNTTNRRQRVMLSSFFCKFFISRKGLYESEVLIDAELFKVLLYGMYPKLEMKLFLDDDIVVQKDLRPLSNVDLQGMIFEDNRELGLFCNKKRQVTVPQVFHLQLMKGFLLQLQVLFLVWERFEEENQELFKPYYLRLEMCRQIKSFNHLLEKQAVVMDQLKHGDEQLIYKSWCLFEEGY</sequence>
<comment type="caution">
    <text evidence="5">The sequence shown here is derived from an EMBL/GenBank/DDBJ whole genome shotgun (WGS) entry which is preliminary data.</text>
</comment>
<dbReference type="InterPro" id="IPR002495">
    <property type="entry name" value="Glyco_trans_8"/>
</dbReference>
<dbReference type="EMBL" id="PKPP01006991">
    <property type="protein sequence ID" value="PWA54684.1"/>
    <property type="molecule type" value="Genomic_DNA"/>
</dbReference>
<dbReference type="AlphaFoldDB" id="A0A2U1M0F4"/>
<dbReference type="Pfam" id="PF01501">
    <property type="entry name" value="Glyco_transf_8"/>
    <property type="match status" value="1"/>
</dbReference>
<gene>
    <name evidence="5" type="ORF">CTI12_AA328730</name>
</gene>
<comment type="similarity">
    <text evidence="3">Belongs to the glycosyltransferase 8 family.</text>
</comment>
<evidence type="ECO:0000256" key="4">
    <source>
        <dbReference type="SAM" id="MobiDB-lite"/>
    </source>
</evidence>
<evidence type="ECO:0000256" key="1">
    <source>
        <dbReference type="ARBA" id="ARBA00022676"/>
    </source>
</evidence>
<organism evidence="5 6">
    <name type="scientific">Artemisia annua</name>
    <name type="common">Sweet wormwood</name>
    <dbReference type="NCBI Taxonomy" id="35608"/>
    <lineage>
        <taxon>Eukaryota</taxon>
        <taxon>Viridiplantae</taxon>
        <taxon>Streptophyta</taxon>
        <taxon>Embryophyta</taxon>
        <taxon>Tracheophyta</taxon>
        <taxon>Spermatophyta</taxon>
        <taxon>Magnoliopsida</taxon>
        <taxon>eudicotyledons</taxon>
        <taxon>Gunneridae</taxon>
        <taxon>Pentapetalae</taxon>
        <taxon>asterids</taxon>
        <taxon>campanulids</taxon>
        <taxon>Asterales</taxon>
        <taxon>Asteraceae</taxon>
        <taxon>Asteroideae</taxon>
        <taxon>Anthemideae</taxon>
        <taxon>Artemisiinae</taxon>
        <taxon>Artemisia</taxon>
    </lineage>
</organism>